<dbReference type="EMBL" id="CM039431">
    <property type="protein sequence ID" value="KAI4336819.1"/>
    <property type="molecule type" value="Genomic_DNA"/>
</dbReference>
<reference evidence="1 2" key="1">
    <citation type="journal article" date="2022" name="DNA Res.">
        <title>Chromosomal-level genome assembly of the orchid tree Bauhinia variegata (Leguminosae; Cercidoideae) supports the allotetraploid origin hypothesis of Bauhinia.</title>
        <authorList>
            <person name="Zhong Y."/>
            <person name="Chen Y."/>
            <person name="Zheng D."/>
            <person name="Pang J."/>
            <person name="Liu Y."/>
            <person name="Luo S."/>
            <person name="Meng S."/>
            <person name="Qian L."/>
            <person name="Wei D."/>
            <person name="Dai S."/>
            <person name="Zhou R."/>
        </authorList>
    </citation>
    <scope>NUCLEOTIDE SEQUENCE [LARGE SCALE GENOMIC DNA]</scope>
    <source>
        <strain evidence="1">BV-YZ2020</strain>
    </source>
</reference>
<name>A0ACB9NLX0_BAUVA</name>
<comment type="caution">
    <text evidence="1">The sequence shown here is derived from an EMBL/GenBank/DDBJ whole genome shotgun (WGS) entry which is preliminary data.</text>
</comment>
<protein>
    <submittedName>
        <fullName evidence="1">Uncharacterized protein</fullName>
    </submittedName>
</protein>
<keyword evidence="2" id="KW-1185">Reference proteome</keyword>
<dbReference type="Proteomes" id="UP000828941">
    <property type="component" value="Chromosome 6"/>
</dbReference>
<evidence type="ECO:0000313" key="1">
    <source>
        <dbReference type="EMBL" id="KAI4336819.1"/>
    </source>
</evidence>
<proteinExistence type="predicted"/>
<gene>
    <name evidence="1" type="ORF">L6164_015299</name>
</gene>
<sequence>MEKRQNIIILHGCRRLEKKFVKKRTKRLSKRTQISSCLLTLHKPDGTEDESRRSSTCQPGRVSIKYSDMLLVEPTPSGVNKPSPALLMVGNEIVVADIVAVAVGEFFVTKIGEFEKAVEGKAEFFHED</sequence>
<organism evidence="1 2">
    <name type="scientific">Bauhinia variegata</name>
    <name type="common">Purple orchid tree</name>
    <name type="synonym">Phanera variegata</name>
    <dbReference type="NCBI Taxonomy" id="167791"/>
    <lineage>
        <taxon>Eukaryota</taxon>
        <taxon>Viridiplantae</taxon>
        <taxon>Streptophyta</taxon>
        <taxon>Embryophyta</taxon>
        <taxon>Tracheophyta</taxon>
        <taxon>Spermatophyta</taxon>
        <taxon>Magnoliopsida</taxon>
        <taxon>eudicotyledons</taxon>
        <taxon>Gunneridae</taxon>
        <taxon>Pentapetalae</taxon>
        <taxon>rosids</taxon>
        <taxon>fabids</taxon>
        <taxon>Fabales</taxon>
        <taxon>Fabaceae</taxon>
        <taxon>Cercidoideae</taxon>
        <taxon>Cercideae</taxon>
        <taxon>Bauhiniinae</taxon>
        <taxon>Bauhinia</taxon>
    </lineage>
</organism>
<evidence type="ECO:0000313" key="2">
    <source>
        <dbReference type="Proteomes" id="UP000828941"/>
    </source>
</evidence>
<accession>A0ACB9NLX0</accession>